<dbReference type="EMBL" id="CP000554">
    <property type="protein sequence ID" value="ABM78789.1"/>
    <property type="molecule type" value="Genomic_DNA"/>
</dbReference>
<accession>A2CBC9</accession>
<dbReference type="Proteomes" id="UP000002274">
    <property type="component" value="Chromosome"/>
</dbReference>
<dbReference type="BioCyc" id="PMAR59922:G1G80-1789-MONOMER"/>
<protein>
    <submittedName>
        <fullName evidence="1">Uncharacterized protein</fullName>
    </submittedName>
</protein>
<dbReference type="AlphaFoldDB" id="A2CBC9"/>
<dbReference type="KEGG" id="pmf:P9303_20511"/>
<gene>
    <name evidence="1" type="ordered locus">P9303_20511</name>
</gene>
<dbReference type="HOGENOM" id="CLU_2956976_0_0_3"/>
<name>A2CBC9_PROM3</name>
<sequence>MSEGILFPGLSDHQGAREAGAFFVFRSYSKAEENNAEHFNEEICIGSFLNKSTIKVIGN</sequence>
<evidence type="ECO:0000313" key="2">
    <source>
        <dbReference type="Proteomes" id="UP000002274"/>
    </source>
</evidence>
<organism evidence="1 2">
    <name type="scientific">Prochlorococcus marinus (strain MIT 9303)</name>
    <dbReference type="NCBI Taxonomy" id="59922"/>
    <lineage>
        <taxon>Bacteria</taxon>
        <taxon>Bacillati</taxon>
        <taxon>Cyanobacteriota</taxon>
        <taxon>Cyanophyceae</taxon>
        <taxon>Synechococcales</taxon>
        <taxon>Prochlorococcaceae</taxon>
        <taxon>Prochlorococcus</taxon>
    </lineage>
</organism>
<proteinExistence type="predicted"/>
<reference evidence="1 2" key="1">
    <citation type="journal article" date="2007" name="PLoS Genet.">
        <title>Patterns and implications of gene gain and loss in the evolution of Prochlorococcus.</title>
        <authorList>
            <person name="Kettler G.C."/>
            <person name="Martiny A.C."/>
            <person name="Huang K."/>
            <person name="Zucker J."/>
            <person name="Coleman M.L."/>
            <person name="Rodrigue S."/>
            <person name="Chen F."/>
            <person name="Lapidus A."/>
            <person name="Ferriera S."/>
            <person name="Johnson J."/>
            <person name="Steglich C."/>
            <person name="Church G.M."/>
            <person name="Richardson P."/>
            <person name="Chisholm S.W."/>
        </authorList>
    </citation>
    <scope>NUCLEOTIDE SEQUENCE [LARGE SCALE GENOMIC DNA]</scope>
    <source>
        <strain evidence="1 2">MIT 9303</strain>
    </source>
</reference>
<evidence type="ECO:0000313" key="1">
    <source>
        <dbReference type="EMBL" id="ABM78789.1"/>
    </source>
</evidence>